<accession>A0A433DK50</accession>
<dbReference type="InterPro" id="IPR019734">
    <property type="entry name" value="TPR_rpt"/>
</dbReference>
<evidence type="ECO:0000313" key="11">
    <source>
        <dbReference type="EMBL" id="RUP51167.1"/>
    </source>
</evidence>
<evidence type="ECO:0000256" key="8">
    <source>
        <dbReference type="ARBA" id="ARBA00023175"/>
    </source>
</evidence>
<dbReference type="GO" id="GO:0005871">
    <property type="term" value="C:kinesin complex"/>
    <property type="evidence" value="ECO:0007669"/>
    <property type="project" value="InterPro"/>
</dbReference>
<gene>
    <name evidence="11" type="ORF">BC936DRAFT_149579</name>
</gene>
<reference evidence="11 12" key="1">
    <citation type="journal article" date="2018" name="New Phytol.">
        <title>Phylogenomics of Endogonaceae and evolution of mycorrhizas within Mucoromycota.</title>
        <authorList>
            <person name="Chang Y."/>
            <person name="Desiro A."/>
            <person name="Na H."/>
            <person name="Sandor L."/>
            <person name="Lipzen A."/>
            <person name="Clum A."/>
            <person name="Barry K."/>
            <person name="Grigoriev I.V."/>
            <person name="Martin F.M."/>
            <person name="Stajich J.E."/>
            <person name="Smith M.E."/>
            <person name="Bonito G."/>
            <person name="Spatafora J.W."/>
        </authorList>
    </citation>
    <scope>NUCLEOTIDE SEQUENCE [LARGE SCALE GENOMIC DNA]</scope>
    <source>
        <strain evidence="11 12">GMNB39</strain>
    </source>
</reference>
<evidence type="ECO:0000256" key="10">
    <source>
        <dbReference type="PROSITE-ProRule" id="PRU00339"/>
    </source>
</evidence>
<keyword evidence="8" id="KW-0505">Motor protein</keyword>
<dbReference type="PANTHER" id="PTHR45783">
    <property type="entry name" value="KINESIN LIGHT CHAIN"/>
    <property type="match status" value="1"/>
</dbReference>
<dbReference type="PROSITE" id="PS50005">
    <property type="entry name" value="TPR"/>
    <property type="match status" value="1"/>
</dbReference>
<keyword evidence="12" id="KW-1185">Reference proteome</keyword>
<evidence type="ECO:0000313" key="12">
    <source>
        <dbReference type="Proteomes" id="UP000268093"/>
    </source>
</evidence>
<dbReference type="Proteomes" id="UP000268093">
    <property type="component" value="Unassembled WGS sequence"/>
</dbReference>
<evidence type="ECO:0000256" key="7">
    <source>
        <dbReference type="ARBA" id="ARBA00023054"/>
    </source>
</evidence>
<evidence type="ECO:0000256" key="6">
    <source>
        <dbReference type="ARBA" id="ARBA00022803"/>
    </source>
</evidence>
<keyword evidence="3" id="KW-0963">Cytoplasm</keyword>
<protein>
    <submittedName>
        <fullName evidence="11">Uncharacterized protein</fullName>
    </submittedName>
</protein>
<name>A0A433DK50_9FUNG</name>
<dbReference type="PANTHER" id="PTHR45783:SF3">
    <property type="entry name" value="KINESIN LIGHT CHAIN"/>
    <property type="match status" value="1"/>
</dbReference>
<dbReference type="InterPro" id="IPR011990">
    <property type="entry name" value="TPR-like_helical_dom_sf"/>
</dbReference>
<proteinExistence type="inferred from homology"/>
<dbReference type="SUPFAM" id="SSF48452">
    <property type="entry name" value="TPR-like"/>
    <property type="match status" value="1"/>
</dbReference>
<comment type="caution">
    <text evidence="11">The sequence shown here is derived from an EMBL/GenBank/DDBJ whole genome shotgun (WGS) entry which is preliminary data.</text>
</comment>
<keyword evidence="9" id="KW-0206">Cytoskeleton</keyword>
<evidence type="ECO:0000256" key="9">
    <source>
        <dbReference type="ARBA" id="ARBA00023212"/>
    </source>
</evidence>
<dbReference type="GO" id="GO:0005874">
    <property type="term" value="C:microtubule"/>
    <property type="evidence" value="ECO:0007669"/>
    <property type="project" value="UniProtKB-KW"/>
</dbReference>
<sequence length="163" mass="19199">MPNFRERHVTTFIGRSLFPLYPEQFRFEGHFNKSIDFEWYRKGNVSLYQRELTIRKKIFGTEHQDTESALSNLAELYFSQGKYDEAEPLYERWLAIEEVLGPEHQRVTDAKKLSASVAVLDCEEQSTGTCDIIFETFWCCSNILCFSVSDEYFYFDSSCFLDL</sequence>
<evidence type="ECO:0000256" key="4">
    <source>
        <dbReference type="ARBA" id="ARBA00022701"/>
    </source>
</evidence>
<dbReference type="EMBL" id="RBNI01000906">
    <property type="protein sequence ID" value="RUP51167.1"/>
    <property type="molecule type" value="Genomic_DNA"/>
</dbReference>
<keyword evidence="7" id="KW-0175">Coiled coil</keyword>
<comment type="similarity">
    <text evidence="2">Belongs to the kinesin light chain family.</text>
</comment>
<dbReference type="OrthoDB" id="5182361at2759"/>
<evidence type="ECO:0000256" key="5">
    <source>
        <dbReference type="ARBA" id="ARBA00022737"/>
    </source>
</evidence>
<feature type="repeat" description="TPR" evidence="10">
    <location>
        <begin position="67"/>
        <end position="100"/>
    </location>
</feature>
<keyword evidence="4" id="KW-0493">Microtubule</keyword>
<comment type="subcellular location">
    <subcellularLocation>
        <location evidence="1">Cytoplasm</location>
        <location evidence="1">Cytoskeleton</location>
    </subcellularLocation>
</comment>
<dbReference type="AlphaFoldDB" id="A0A433DK50"/>
<evidence type="ECO:0000256" key="3">
    <source>
        <dbReference type="ARBA" id="ARBA00022490"/>
    </source>
</evidence>
<keyword evidence="6 10" id="KW-0802">TPR repeat</keyword>
<dbReference type="GO" id="GO:0019894">
    <property type="term" value="F:kinesin binding"/>
    <property type="evidence" value="ECO:0007669"/>
    <property type="project" value="TreeGrafter"/>
</dbReference>
<evidence type="ECO:0000256" key="2">
    <source>
        <dbReference type="ARBA" id="ARBA00009622"/>
    </source>
</evidence>
<evidence type="ECO:0000256" key="1">
    <source>
        <dbReference type="ARBA" id="ARBA00004245"/>
    </source>
</evidence>
<dbReference type="GO" id="GO:0007018">
    <property type="term" value="P:microtubule-based movement"/>
    <property type="evidence" value="ECO:0007669"/>
    <property type="project" value="TreeGrafter"/>
</dbReference>
<dbReference type="Pfam" id="PF13424">
    <property type="entry name" value="TPR_12"/>
    <property type="match status" value="1"/>
</dbReference>
<organism evidence="11 12">
    <name type="scientific">Jimgerdemannia flammicorona</name>
    <dbReference type="NCBI Taxonomy" id="994334"/>
    <lineage>
        <taxon>Eukaryota</taxon>
        <taxon>Fungi</taxon>
        <taxon>Fungi incertae sedis</taxon>
        <taxon>Mucoromycota</taxon>
        <taxon>Mucoromycotina</taxon>
        <taxon>Endogonomycetes</taxon>
        <taxon>Endogonales</taxon>
        <taxon>Endogonaceae</taxon>
        <taxon>Jimgerdemannia</taxon>
    </lineage>
</organism>
<keyword evidence="5" id="KW-0677">Repeat</keyword>
<dbReference type="GO" id="GO:0005737">
    <property type="term" value="C:cytoplasm"/>
    <property type="evidence" value="ECO:0007669"/>
    <property type="project" value="TreeGrafter"/>
</dbReference>
<dbReference type="InterPro" id="IPR002151">
    <property type="entry name" value="Kinesin_light"/>
</dbReference>
<dbReference type="Gene3D" id="1.25.40.10">
    <property type="entry name" value="Tetratricopeptide repeat domain"/>
    <property type="match status" value="1"/>
</dbReference>